<proteinExistence type="predicted"/>
<keyword evidence="2" id="KW-1185">Reference proteome</keyword>
<evidence type="ECO:0000313" key="1">
    <source>
        <dbReference type="EMBL" id="MBA9020554.1"/>
    </source>
</evidence>
<reference evidence="1 2" key="1">
    <citation type="submission" date="2020-08" db="EMBL/GenBank/DDBJ databases">
        <title>Genomic Encyclopedia of Type Strains, Phase IV (KMG-IV): sequencing the most valuable type-strain genomes for metagenomic binning, comparative biology and taxonomic classification.</title>
        <authorList>
            <person name="Goeker M."/>
        </authorList>
    </citation>
    <scope>NUCLEOTIDE SEQUENCE [LARGE SCALE GENOMIC DNA]</scope>
    <source>
        <strain evidence="1 2">DSM 17455</strain>
    </source>
</reference>
<protein>
    <submittedName>
        <fullName evidence="1">Uncharacterized protein</fullName>
    </submittedName>
</protein>
<organism evidence="1 2">
    <name type="scientific">Aminobacter ciceronei</name>
    <dbReference type="NCBI Taxonomy" id="150723"/>
    <lineage>
        <taxon>Bacteria</taxon>
        <taxon>Pseudomonadati</taxon>
        <taxon>Pseudomonadota</taxon>
        <taxon>Alphaproteobacteria</taxon>
        <taxon>Hyphomicrobiales</taxon>
        <taxon>Phyllobacteriaceae</taxon>
        <taxon>Aminobacter</taxon>
    </lineage>
</organism>
<evidence type="ECO:0000313" key="2">
    <source>
        <dbReference type="Proteomes" id="UP000587524"/>
    </source>
</evidence>
<accession>A0ABR6C6C7</accession>
<gene>
    <name evidence="1" type="ORF">HNQ97_002556</name>
</gene>
<comment type="caution">
    <text evidence="1">The sequence shown here is derived from an EMBL/GenBank/DDBJ whole genome shotgun (WGS) entry which is preliminary data.</text>
</comment>
<dbReference type="EMBL" id="JACJHZ010000010">
    <property type="protein sequence ID" value="MBA9020554.1"/>
    <property type="molecule type" value="Genomic_DNA"/>
</dbReference>
<dbReference type="Proteomes" id="UP000587524">
    <property type="component" value="Unassembled WGS sequence"/>
</dbReference>
<sequence length="51" mass="5565">MGAVWVTYLKARLQVQPGLSNVSAQYEQMTRVAGANGHPKQQIKVAHAAYP</sequence>
<name>A0ABR6C6C7_9HYPH</name>